<evidence type="ECO:0000313" key="3">
    <source>
        <dbReference type="EMBL" id="KAH1182990.1"/>
    </source>
</evidence>
<dbReference type="EMBL" id="JAHDVG010000466">
    <property type="protein sequence ID" value="KAH1182990.1"/>
    <property type="molecule type" value="Genomic_DNA"/>
</dbReference>
<keyword evidence="2" id="KW-0812">Transmembrane</keyword>
<keyword evidence="4" id="KW-1185">Reference proteome</keyword>
<dbReference type="Proteomes" id="UP000827986">
    <property type="component" value="Unassembled WGS sequence"/>
</dbReference>
<sequence>ADFRQSPRWIRIALGVGWAGNIVLLAAVIALGLWVFQLQVPCEERTRAATNTLHSDGASHRPTNRTKSNTGQEDFLSRLKQFLCEPPYSSSS</sequence>
<keyword evidence="2" id="KW-1133">Transmembrane helix</keyword>
<protein>
    <submittedName>
        <fullName evidence="3">Uncharacterized protein</fullName>
    </submittedName>
</protein>
<accession>A0A9D3XPS7</accession>
<evidence type="ECO:0000256" key="1">
    <source>
        <dbReference type="SAM" id="MobiDB-lite"/>
    </source>
</evidence>
<evidence type="ECO:0000313" key="4">
    <source>
        <dbReference type="Proteomes" id="UP000827986"/>
    </source>
</evidence>
<keyword evidence="2" id="KW-0472">Membrane</keyword>
<name>A0A9D3XPS7_9SAUR</name>
<organism evidence="3 4">
    <name type="scientific">Mauremys mutica</name>
    <name type="common">yellowpond turtle</name>
    <dbReference type="NCBI Taxonomy" id="74926"/>
    <lineage>
        <taxon>Eukaryota</taxon>
        <taxon>Metazoa</taxon>
        <taxon>Chordata</taxon>
        <taxon>Craniata</taxon>
        <taxon>Vertebrata</taxon>
        <taxon>Euteleostomi</taxon>
        <taxon>Archelosauria</taxon>
        <taxon>Testudinata</taxon>
        <taxon>Testudines</taxon>
        <taxon>Cryptodira</taxon>
        <taxon>Durocryptodira</taxon>
        <taxon>Testudinoidea</taxon>
        <taxon>Geoemydidae</taxon>
        <taxon>Geoemydinae</taxon>
        <taxon>Mauremys</taxon>
    </lineage>
</organism>
<feature type="non-terminal residue" evidence="3">
    <location>
        <position position="1"/>
    </location>
</feature>
<feature type="transmembrane region" description="Helical" evidence="2">
    <location>
        <begin position="12"/>
        <end position="36"/>
    </location>
</feature>
<comment type="caution">
    <text evidence="3">The sequence shown here is derived from an EMBL/GenBank/DDBJ whole genome shotgun (WGS) entry which is preliminary data.</text>
</comment>
<dbReference type="AlphaFoldDB" id="A0A9D3XPS7"/>
<reference evidence="3" key="1">
    <citation type="submission" date="2021-09" db="EMBL/GenBank/DDBJ databases">
        <title>The genome of Mauremys mutica provides insights into the evolution of semi-aquatic lifestyle.</title>
        <authorList>
            <person name="Gong S."/>
            <person name="Gao Y."/>
        </authorList>
    </citation>
    <scope>NUCLEOTIDE SEQUENCE</scope>
    <source>
        <strain evidence="3">MM-2020</strain>
        <tissue evidence="3">Muscle</tissue>
    </source>
</reference>
<gene>
    <name evidence="3" type="ORF">KIL84_004482</name>
</gene>
<feature type="region of interest" description="Disordered" evidence="1">
    <location>
        <begin position="50"/>
        <end position="71"/>
    </location>
</feature>
<feature type="non-terminal residue" evidence="3">
    <location>
        <position position="92"/>
    </location>
</feature>
<evidence type="ECO:0000256" key="2">
    <source>
        <dbReference type="SAM" id="Phobius"/>
    </source>
</evidence>
<proteinExistence type="predicted"/>